<reference evidence="2 3" key="1">
    <citation type="submission" date="2021-06" db="EMBL/GenBank/DDBJ databases">
        <title>Caerostris extrusa draft genome.</title>
        <authorList>
            <person name="Kono N."/>
            <person name="Arakawa K."/>
        </authorList>
    </citation>
    <scope>NUCLEOTIDE SEQUENCE [LARGE SCALE GENOMIC DNA]</scope>
</reference>
<dbReference type="PANTHER" id="PTHR47331:SF1">
    <property type="entry name" value="GAG-LIKE PROTEIN"/>
    <property type="match status" value="1"/>
</dbReference>
<accession>A0AAV4U4N7</accession>
<proteinExistence type="predicted"/>
<name>A0AAV4U4N7_CAEEX</name>
<dbReference type="InterPro" id="IPR005312">
    <property type="entry name" value="DUF1759"/>
</dbReference>
<dbReference type="EMBL" id="BPLR01012280">
    <property type="protein sequence ID" value="GIY52719.1"/>
    <property type="molecule type" value="Genomic_DNA"/>
</dbReference>
<evidence type="ECO:0000256" key="1">
    <source>
        <dbReference type="SAM" id="SignalP"/>
    </source>
</evidence>
<organism evidence="2 3">
    <name type="scientific">Caerostris extrusa</name>
    <name type="common">Bark spider</name>
    <name type="synonym">Caerostris bankana</name>
    <dbReference type="NCBI Taxonomy" id="172846"/>
    <lineage>
        <taxon>Eukaryota</taxon>
        <taxon>Metazoa</taxon>
        <taxon>Ecdysozoa</taxon>
        <taxon>Arthropoda</taxon>
        <taxon>Chelicerata</taxon>
        <taxon>Arachnida</taxon>
        <taxon>Araneae</taxon>
        <taxon>Araneomorphae</taxon>
        <taxon>Entelegynae</taxon>
        <taxon>Araneoidea</taxon>
        <taxon>Araneidae</taxon>
        <taxon>Caerostris</taxon>
    </lineage>
</organism>
<dbReference type="Proteomes" id="UP001054945">
    <property type="component" value="Unassembled WGS sequence"/>
</dbReference>
<gene>
    <name evidence="2" type="primary">X975_22733</name>
    <name evidence="2" type="ORF">CEXT_414201</name>
</gene>
<feature type="signal peptide" evidence="1">
    <location>
        <begin position="1"/>
        <end position="16"/>
    </location>
</feature>
<keyword evidence="3" id="KW-1185">Reference proteome</keyword>
<dbReference type="AlphaFoldDB" id="A0AAV4U4N7"/>
<dbReference type="PANTHER" id="PTHR47331">
    <property type="entry name" value="PHD-TYPE DOMAIN-CONTAINING PROTEIN"/>
    <property type="match status" value="1"/>
</dbReference>
<comment type="caution">
    <text evidence="2">The sequence shown here is derived from an EMBL/GenBank/DDBJ whole genome shotgun (WGS) entry which is preliminary data.</text>
</comment>
<evidence type="ECO:0000313" key="2">
    <source>
        <dbReference type="EMBL" id="GIY52719.1"/>
    </source>
</evidence>
<evidence type="ECO:0000313" key="3">
    <source>
        <dbReference type="Proteomes" id="UP001054945"/>
    </source>
</evidence>
<sequence>MLVLPLLISFLFPVSRISLLKPGNYNKKRWIWFVTTSGVRDRTLYSALRSETEYNKINEKAERLSKVDEEIKYLIDLTDEEYDTVESYRDRFTEIRVIYEKYYNQQNENSSVVSNKCTPDNLQLPKLRLKEYDLMPRSWVAFWGQFCRIDEDESMRVEDKFQYLLSLLKSNTKARDIVESYPPSKENYSKLIEHLKSRFGRKDLLIEVYIRDLLALVNSKTNIKLSDLYDKLGSYLRALETLGVTTSNYAAMLYPVVESCLPVEILKAWDRHRLNREVKEDSILTTEKVLENLMSFLRHEVEGEEHRVLAETAFGNGIKRKDTHKPVHKDEPTAATLIENSSAGENNCVFCDRSHPSQECRKISNMNYDDRKKQVMLKRCCLVCLKPGHMAKKCHSNVRCLICERRHYALLCPDLRKGNSSLPKRKVADEEAKLRHEGKEVCVRALMDDGSHRSYIEKEFSCRVKSFSPGTEVLSQGLFGGGISRTAEHGRFSVTVESLDGKYSTSVSLLDQPKICSTLPRIRDKTFLTKLASEALY</sequence>
<feature type="chain" id="PRO_5043517582" evidence="1">
    <location>
        <begin position="17"/>
        <end position="537"/>
    </location>
</feature>
<keyword evidence="1" id="KW-0732">Signal</keyword>
<dbReference type="Pfam" id="PF03564">
    <property type="entry name" value="DUF1759"/>
    <property type="match status" value="1"/>
</dbReference>
<protein>
    <submittedName>
        <fullName evidence="2">Transposable element Tc1 transposase</fullName>
    </submittedName>
</protein>